<dbReference type="AlphaFoldDB" id="A0A844FWZ5"/>
<protein>
    <submittedName>
        <fullName evidence="1">HAD family phosphatase</fullName>
    </submittedName>
</protein>
<dbReference type="EMBL" id="VUNM01000028">
    <property type="protein sequence ID" value="MST89892.1"/>
    <property type="molecule type" value="Genomic_DNA"/>
</dbReference>
<gene>
    <name evidence="1" type="ORF">FYJ79_09975</name>
</gene>
<dbReference type="GO" id="GO:0016791">
    <property type="term" value="F:phosphatase activity"/>
    <property type="evidence" value="ECO:0007669"/>
    <property type="project" value="TreeGrafter"/>
</dbReference>
<dbReference type="GO" id="GO:0000287">
    <property type="term" value="F:magnesium ion binding"/>
    <property type="evidence" value="ECO:0007669"/>
    <property type="project" value="TreeGrafter"/>
</dbReference>
<evidence type="ECO:0000313" key="2">
    <source>
        <dbReference type="Proteomes" id="UP000442619"/>
    </source>
</evidence>
<keyword evidence="2" id="KW-1185">Reference proteome</keyword>
<dbReference type="GO" id="GO:0005829">
    <property type="term" value="C:cytosol"/>
    <property type="evidence" value="ECO:0007669"/>
    <property type="project" value="TreeGrafter"/>
</dbReference>
<dbReference type="InterPro" id="IPR023214">
    <property type="entry name" value="HAD_sf"/>
</dbReference>
<dbReference type="RefSeq" id="WP_154517743.1">
    <property type="nucleotide sequence ID" value="NZ_VUNM01000028.1"/>
</dbReference>
<evidence type="ECO:0000313" key="1">
    <source>
        <dbReference type="EMBL" id="MST89892.1"/>
    </source>
</evidence>
<proteinExistence type="predicted"/>
<dbReference type="PANTHER" id="PTHR10000">
    <property type="entry name" value="PHOSPHOSERINE PHOSPHATASE"/>
    <property type="match status" value="1"/>
</dbReference>
<comment type="caution">
    <text evidence="1">The sequence shown here is derived from an EMBL/GenBank/DDBJ whole genome shotgun (WGS) entry which is preliminary data.</text>
</comment>
<sequence>MKLLATDYDGTLKYQDHVTKEDRDAIIRWKEAGNLFVIDTGRSMESILEEAKKYDLPVDYFVTNNGGMLFNNKEEELFSSYLDTHLSLEIMKSAHKQPDCVSYVANDGFYRHRIIIDDSLEEHRYPGLEPNMSEEDLWKMGKYAQIVISLDNRERAKELETKLRAQYGDRIEAYANKYVVDVVPKGMSKATGIEIVRQKEGIDLEDLYTIGDAANDLTLMEYGYHGCVMDYALPEVKAHAKREYRCIAALIDDIMKNAK</sequence>
<reference evidence="1 2" key="1">
    <citation type="submission" date="2019-08" db="EMBL/GenBank/DDBJ databases">
        <title>In-depth cultivation of the pig gut microbiome towards novel bacterial diversity and tailored functional studies.</title>
        <authorList>
            <person name="Wylensek D."/>
            <person name="Hitch T.C.A."/>
            <person name="Clavel T."/>
        </authorList>
    </citation>
    <scope>NUCLEOTIDE SEQUENCE [LARGE SCALE GENOMIC DNA]</scope>
    <source>
        <strain evidence="1 2">CA-Schmier-601-WT-3</strain>
    </source>
</reference>
<dbReference type="SUPFAM" id="SSF56784">
    <property type="entry name" value="HAD-like"/>
    <property type="match status" value="1"/>
</dbReference>
<dbReference type="Gene3D" id="3.30.1240.10">
    <property type="match status" value="1"/>
</dbReference>
<dbReference type="InterPro" id="IPR036412">
    <property type="entry name" value="HAD-like_sf"/>
</dbReference>
<dbReference type="NCBIfam" id="TIGR01484">
    <property type="entry name" value="HAD-SF-IIB"/>
    <property type="match status" value="1"/>
</dbReference>
<accession>A0A844FWZ5</accession>
<dbReference type="InterPro" id="IPR006379">
    <property type="entry name" value="HAD-SF_hydro_IIB"/>
</dbReference>
<dbReference type="PANTHER" id="PTHR10000:SF8">
    <property type="entry name" value="HAD SUPERFAMILY HYDROLASE-LIKE, TYPE 3"/>
    <property type="match status" value="1"/>
</dbReference>
<dbReference type="Proteomes" id="UP000442619">
    <property type="component" value="Unassembled WGS sequence"/>
</dbReference>
<dbReference type="Pfam" id="PF08282">
    <property type="entry name" value="Hydrolase_3"/>
    <property type="match status" value="1"/>
</dbReference>
<name>A0A844FWZ5_9FIRM</name>
<organism evidence="1 2">
    <name type="scientific">Sharpea porci</name>
    <dbReference type="NCBI Taxonomy" id="2652286"/>
    <lineage>
        <taxon>Bacteria</taxon>
        <taxon>Bacillati</taxon>
        <taxon>Bacillota</taxon>
        <taxon>Erysipelotrichia</taxon>
        <taxon>Erysipelotrichales</taxon>
        <taxon>Coprobacillaceae</taxon>
        <taxon>Sharpea</taxon>
    </lineage>
</organism>
<dbReference type="Gene3D" id="3.40.50.1000">
    <property type="entry name" value="HAD superfamily/HAD-like"/>
    <property type="match status" value="1"/>
</dbReference>